<dbReference type="PANTHER" id="PTHR43323">
    <property type="entry name" value="3-HYDROXY-3-METHYLGLUTARYL COENZYME A SYNTHASE"/>
    <property type="match status" value="1"/>
</dbReference>
<dbReference type="EMBL" id="AMRL01000010">
    <property type="protein sequence ID" value="EKE75767.1"/>
    <property type="molecule type" value="Genomic_DNA"/>
</dbReference>
<sequence>MSGAVGIEALNVYAGAASLDVRELCVHRGLDMPRFENLLMREKTVALPYEDPVSYAVNAAKPLLDRLDPAERNRIEMVVACTESGIDFGKSMSTYIHHYLGLPGNCRLFEIKQACYSGTAGLQMAVNFVLSQTSPGAKALVVATDISRFALADESAIQEWAYSEPSSGSGAVALLVSDTPHLLAIDPGAYGNHGFEVMDTCRPGPDTEAGDADLSLMAYLDCCEKAYKDYARRVEGADFRETFGYLCFHTPFGGMVKGAHRHLMRKLYKTPPPEIEADFQRRMAGSLAYGQRVGNTAGASVFLGLAGTLATGDFASPQRIGFFSYGSGCCSEFYSGVATSDGQRRLRAMGIDAAMDARYRLSIEEYERLLRGNSTLRFGLRDALPDRGIVPGAWQVYEGGGSNGQRLVLRAIEGYHRLYDWI</sequence>
<dbReference type="GO" id="GO:0004421">
    <property type="term" value="F:hydroxymethylglutaryl-CoA synthase activity"/>
    <property type="evidence" value="ECO:0007669"/>
    <property type="project" value="InterPro"/>
</dbReference>
<proteinExistence type="inferred from homology"/>
<dbReference type="InterPro" id="IPR013528">
    <property type="entry name" value="HMG_CoA_synth_N"/>
</dbReference>
<dbReference type="PANTHER" id="PTHR43323:SF2">
    <property type="entry name" value="HYDROXYMETHYLGLUTARYL-COA SYNTHASE"/>
    <property type="match status" value="1"/>
</dbReference>
<dbReference type="STRING" id="1207063.P24_09441"/>
<evidence type="ECO:0000259" key="3">
    <source>
        <dbReference type="Pfam" id="PF01154"/>
    </source>
</evidence>
<keyword evidence="6" id="KW-1185">Reference proteome</keyword>
<feature type="domain" description="Hydroxymethylglutaryl-coenzyme A synthase C-terminal" evidence="4">
    <location>
        <begin position="278"/>
        <end position="367"/>
    </location>
</feature>
<dbReference type="eggNOG" id="COG3425">
    <property type="taxonomic scope" value="Bacteria"/>
</dbReference>
<dbReference type="Pfam" id="PF08540">
    <property type="entry name" value="HMG_CoA_synt_C"/>
    <property type="match status" value="1"/>
</dbReference>
<dbReference type="CDD" id="cd00827">
    <property type="entry name" value="init_cond_enzymes"/>
    <property type="match status" value="1"/>
</dbReference>
<feature type="domain" description="Hydroxymethylglutaryl-coenzyme A synthase N-terminal" evidence="3">
    <location>
        <begin position="4"/>
        <end position="177"/>
    </location>
</feature>
<protein>
    <submittedName>
        <fullName evidence="5">Hydroxymethylglutaryl-CoA synthase</fullName>
    </submittedName>
</protein>
<evidence type="ECO:0000259" key="4">
    <source>
        <dbReference type="Pfam" id="PF08540"/>
    </source>
</evidence>
<evidence type="ECO:0000256" key="1">
    <source>
        <dbReference type="ARBA" id="ARBA00007061"/>
    </source>
</evidence>
<comment type="similarity">
    <text evidence="1">Belongs to the thiolase-like superfamily. HMG-CoA synthase family.</text>
</comment>
<gene>
    <name evidence="5" type="ORF">P24_09441</name>
</gene>
<accession>K2JMV4</accession>
<dbReference type="Pfam" id="PF01154">
    <property type="entry name" value="HMG_CoA_synt_N"/>
    <property type="match status" value="1"/>
</dbReference>
<dbReference type="InterPro" id="IPR016039">
    <property type="entry name" value="Thiolase-like"/>
</dbReference>
<reference evidence="5 6" key="1">
    <citation type="journal article" date="2012" name="J. Bacteriol.">
        <title>Genome Sequence of Oceanibaculum indicum Type Strain P24.</title>
        <authorList>
            <person name="Lai Q."/>
            <person name="Shao Z."/>
        </authorList>
    </citation>
    <scope>NUCLEOTIDE SEQUENCE [LARGE SCALE GENOMIC DNA]</scope>
    <source>
        <strain evidence="5 6">P24</strain>
    </source>
</reference>
<organism evidence="5 6">
    <name type="scientific">Oceanibaculum indicum P24</name>
    <dbReference type="NCBI Taxonomy" id="1207063"/>
    <lineage>
        <taxon>Bacteria</taxon>
        <taxon>Pseudomonadati</taxon>
        <taxon>Pseudomonadota</taxon>
        <taxon>Alphaproteobacteria</taxon>
        <taxon>Rhodospirillales</taxon>
        <taxon>Oceanibaculaceae</taxon>
        <taxon>Oceanibaculum</taxon>
    </lineage>
</organism>
<dbReference type="AlphaFoldDB" id="K2JMV4"/>
<dbReference type="PATRIC" id="fig|1207063.3.peg.1914"/>
<comment type="caution">
    <text evidence="5">The sequence shown here is derived from an EMBL/GenBank/DDBJ whole genome shotgun (WGS) entry which is preliminary data.</text>
</comment>
<dbReference type="InterPro" id="IPR013746">
    <property type="entry name" value="HMG_CoA_synt_C_dom"/>
</dbReference>
<evidence type="ECO:0000313" key="5">
    <source>
        <dbReference type="EMBL" id="EKE75767.1"/>
    </source>
</evidence>
<dbReference type="Gene3D" id="3.40.47.10">
    <property type="match status" value="2"/>
</dbReference>
<dbReference type="GO" id="GO:0006084">
    <property type="term" value="P:acetyl-CoA metabolic process"/>
    <property type="evidence" value="ECO:0007669"/>
    <property type="project" value="InterPro"/>
</dbReference>
<evidence type="ECO:0000313" key="6">
    <source>
        <dbReference type="Proteomes" id="UP000006746"/>
    </source>
</evidence>
<keyword evidence="2" id="KW-0808">Transferase</keyword>
<name>K2JMV4_9PROT</name>
<evidence type="ECO:0000256" key="2">
    <source>
        <dbReference type="ARBA" id="ARBA00022679"/>
    </source>
</evidence>
<dbReference type="SUPFAM" id="SSF53901">
    <property type="entry name" value="Thiolase-like"/>
    <property type="match status" value="2"/>
</dbReference>
<dbReference type="RefSeq" id="WP_008944495.1">
    <property type="nucleotide sequence ID" value="NZ_AMRL01000010.1"/>
</dbReference>
<dbReference type="Proteomes" id="UP000006746">
    <property type="component" value="Unassembled WGS sequence"/>
</dbReference>